<feature type="domain" description="Peptidase C1A papain C-terminal" evidence="2">
    <location>
        <begin position="2"/>
        <end position="85"/>
    </location>
</feature>
<reference evidence="3" key="1">
    <citation type="submission" date="2015-06" db="UniProtKB">
        <authorList>
            <consortium name="EnsemblPlants"/>
        </authorList>
    </citation>
    <scope>IDENTIFICATION</scope>
</reference>
<sequence length="136" mass="14890">MEAVAKQSVTVIIEVAASFAKNKSGVYSGPCGYDYNHIVTIVGYGKDDAAGKKYWIVKNSHGTSFGMDGYILMERDYADSRGLCGLCLLAHLPYNVIHVMAPCAEVTFLNTMTKVNFWDKLPVNSILSKKVYVTPG</sequence>
<comment type="similarity">
    <text evidence="1">Belongs to the peptidase C1 family.</text>
</comment>
<dbReference type="EnsemblPlants" id="EMT32983">
    <property type="protein sequence ID" value="EMT32983"/>
    <property type="gene ID" value="F775_12990"/>
</dbReference>
<evidence type="ECO:0000313" key="3">
    <source>
        <dbReference type="EnsemblPlants" id="EMT32983"/>
    </source>
</evidence>
<evidence type="ECO:0000259" key="2">
    <source>
        <dbReference type="Pfam" id="PF00112"/>
    </source>
</evidence>
<dbReference type="GO" id="GO:0008234">
    <property type="term" value="F:cysteine-type peptidase activity"/>
    <property type="evidence" value="ECO:0007669"/>
    <property type="project" value="InterPro"/>
</dbReference>
<dbReference type="InterPro" id="IPR000668">
    <property type="entry name" value="Peptidase_C1A_C"/>
</dbReference>
<protein>
    <submittedName>
        <fullName evidence="3">Ervatamin-B</fullName>
    </submittedName>
</protein>
<accession>M8CFI5</accession>
<dbReference type="InterPro" id="IPR013128">
    <property type="entry name" value="Peptidase_C1A"/>
</dbReference>
<dbReference type="ExpressionAtlas" id="M8CFI5">
    <property type="expression patterns" value="baseline"/>
</dbReference>
<organism evidence="3">
    <name type="scientific">Aegilops tauschii</name>
    <name type="common">Tausch's goatgrass</name>
    <name type="synonym">Aegilops squarrosa</name>
    <dbReference type="NCBI Taxonomy" id="37682"/>
    <lineage>
        <taxon>Eukaryota</taxon>
        <taxon>Viridiplantae</taxon>
        <taxon>Streptophyta</taxon>
        <taxon>Embryophyta</taxon>
        <taxon>Tracheophyta</taxon>
        <taxon>Spermatophyta</taxon>
        <taxon>Magnoliopsida</taxon>
        <taxon>Liliopsida</taxon>
        <taxon>Poales</taxon>
        <taxon>Poaceae</taxon>
        <taxon>BOP clade</taxon>
        <taxon>Pooideae</taxon>
        <taxon>Triticodae</taxon>
        <taxon>Triticeae</taxon>
        <taxon>Triticinae</taxon>
        <taxon>Aegilops</taxon>
    </lineage>
</organism>
<dbReference type="SUPFAM" id="SSF54001">
    <property type="entry name" value="Cysteine proteinases"/>
    <property type="match status" value="1"/>
</dbReference>
<dbReference type="Gene3D" id="3.90.70.10">
    <property type="entry name" value="Cysteine proteinases"/>
    <property type="match status" value="1"/>
</dbReference>
<evidence type="ECO:0000256" key="1">
    <source>
        <dbReference type="ARBA" id="ARBA00008455"/>
    </source>
</evidence>
<dbReference type="PANTHER" id="PTHR12411">
    <property type="entry name" value="CYSTEINE PROTEASE FAMILY C1-RELATED"/>
    <property type="match status" value="1"/>
</dbReference>
<dbReference type="AlphaFoldDB" id="M8CFI5"/>
<name>M8CFI5_AEGTA</name>
<dbReference type="Pfam" id="PF00112">
    <property type="entry name" value="Peptidase_C1"/>
    <property type="match status" value="1"/>
</dbReference>
<dbReference type="InterPro" id="IPR038765">
    <property type="entry name" value="Papain-like_cys_pep_sf"/>
</dbReference>
<dbReference type="GO" id="GO:0006508">
    <property type="term" value="P:proteolysis"/>
    <property type="evidence" value="ECO:0007669"/>
    <property type="project" value="InterPro"/>
</dbReference>
<proteinExistence type="inferred from homology"/>